<dbReference type="AlphaFoldDB" id="A0A2S7U549"/>
<keyword evidence="1 2" id="KW-0732">Signal</keyword>
<dbReference type="Gene3D" id="3.40.50.1820">
    <property type="entry name" value="alpha/beta hydrolase"/>
    <property type="match status" value="1"/>
</dbReference>
<dbReference type="PANTHER" id="PTHR43037">
    <property type="entry name" value="UNNAMED PRODUCT-RELATED"/>
    <property type="match status" value="1"/>
</dbReference>
<feature type="signal peptide" evidence="2">
    <location>
        <begin position="1"/>
        <end position="21"/>
    </location>
</feature>
<dbReference type="PANTHER" id="PTHR43037:SF1">
    <property type="entry name" value="BLL1128 PROTEIN"/>
    <property type="match status" value="1"/>
</dbReference>
<sequence length="415" mass="46738">MIKPCARVLSSLLLSSALLSASEEVSFGMPEMKLVKEFKKGERKVLRYEHDSIAEWGYAKPQQDYFYVLPLTDNPEKKPLHVVLHSAGCSGDIVLDLAFKKPDWFHYVGLEDQVVIYLDCAKNRNDWWWGAHAIKRESEKYADAYCPTEKRILTTIEWAVKTYQVDRNRVYLSGISMGGSGSLGIGMRRGDIFAAVNLMVPAGIEHIQHRVFGKDVPDPPILVNFSAQNDNWSKGQEKLIAYFEEKKFPLVFAWGQHGHNSSTAGYHPAAQAFPWRSIRKNEAYPVFSNASTDNNYPGFKNATGGDKSGQIGALFRWKTIADTPSNFQIDLRLVNKTELKPALKGKIDLPNTANTAVSFRRLQRFKTKAGQTYQWSLSREGKTLQTGSAKADESGLLTIRKLHISIQSARLKVKH</sequence>
<dbReference type="OrthoDB" id="239001at2"/>
<protein>
    <recommendedName>
        <fullName evidence="5">Peptidase S9 prolyl oligopeptidase catalytic domain-containing protein</fullName>
    </recommendedName>
</protein>
<dbReference type="InterPro" id="IPR029058">
    <property type="entry name" value="AB_hydrolase_fold"/>
</dbReference>
<evidence type="ECO:0008006" key="5">
    <source>
        <dbReference type="Google" id="ProtNLM"/>
    </source>
</evidence>
<proteinExistence type="predicted"/>
<comment type="caution">
    <text evidence="3">The sequence shown here is derived from an EMBL/GenBank/DDBJ whole genome shotgun (WGS) entry which is preliminary data.</text>
</comment>
<evidence type="ECO:0000313" key="4">
    <source>
        <dbReference type="Proteomes" id="UP000239907"/>
    </source>
</evidence>
<dbReference type="SUPFAM" id="SSF53474">
    <property type="entry name" value="alpha/beta-Hydrolases"/>
    <property type="match status" value="1"/>
</dbReference>
<evidence type="ECO:0000256" key="1">
    <source>
        <dbReference type="ARBA" id="ARBA00022729"/>
    </source>
</evidence>
<accession>A0A2S7U549</accession>
<evidence type="ECO:0000256" key="2">
    <source>
        <dbReference type="SAM" id="SignalP"/>
    </source>
</evidence>
<dbReference type="EMBL" id="MQWA01000001">
    <property type="protein sequence ID" value="PQJ29700.1"/>
    <property type="molecule type" value="Genomic_DNA"/>
</dbReference>
<reference evidence="3 4" key="1">
    <citation type="submission" date="2016-12" db="EMBL/GenBank/DDBJ databases">
        <title>Study of bacterial adaptation to deep sea.</title>
        <authorList>
            <person name="Song J."/>
            <person name="Yoshizawa S."/>
            <person name="Kogure K."/>
        </authorList>
    </citation>
    <scope>NUCLEOTIDE SEQUENCE [LARGE SCALE GENOMIC DNA]</scope>
    <source>
        <strain evidence="3 4">SAORIC-165</strain>
    </source>
</reference>
<evidence type="ECO:0000313" key="3">
    <source>
        <dbReference type="EMBL" id="PQJ29700.1"/>
    </source>
</evidence>
<organism evidence="3 4">
    <name type="scientific">Rubritalea profundi</name>
    <dbReference type="NCBI Taxonomy" id="1658618"/>
    <lineage>
        <taxon>Bacteria</taxon>
        <taxon>Pseudomonadati</taxon>
        <taxon>Verrucomicrobiota</taxon>
        <taxon>Verrucomicrobiia</taxon>
        <taxon>Verrucomicrobiales</taxon>
        <taxon>Rubritaleaceae</taxon>
        <taxon>Rubritalea</taxon>
    </lineage>
</organism>
<feature type="chain" id="PRO_5015710920" description="Peptidase S9 prolyl oligopeptidase catalytic domain-containing protein" evidence="2">
    <location>
        <begin position="22"/>
        <end position="415"/>
    </location>
</feature>
<name>A0A2S7U549_9BACT</name>
<dbReference type="Proteomes" id="UP000239907">
    <property type="component" value="Unassembled WGS sequence"/>
</dbReference>
<gene>
    <name evidence="3" type="ORF">BSZ32_15180</name>
</gene>
<keyword evidence="4" id="KW-1185">Reference proteome</keyword>
<dbReference type="InterPro" id="IPR050955">
    <property type="entry name" value="Plant_Biomass_Hydrol_Est"/>
</dbReference>
<dbReference type="RefSeq" id="WP_105044207.1">
    <property type="nucleotide sequence ID" value="NZ_MQWA01000001.1"/>
</dbReference>